<evidence type="ECO:0000313" key="4">
    <source>
        <dbReference type="Proteomes" id="UP000184330"/>
    </source>
</evidence>
<dbReference type="Proteomes" id="UP000184330">
    <property type="component" value="Unassembled WGS sequence"/>
</dbReference>
<dbReference type="OrthoDB" id="5332560at2759"/>
<organism evidence="3 4">
    <name type="scientific">Phialocephala subalpina</name>
    <dbReference type="NCBI Taxonomy" id="576137"/>
    <lineage>
        <taxon>Eukaryota</taxon>
        <taxon>Fungi</taxon>
        <taxon>Dikarya</taxon>
        <taxon>Ascomycota</taxon>
        <taxon>Pezizomycotina</taxon>
        <taxon>Leotiomycetes</taxon>
        <taxon>Helotiales</taxon>
        <taxon>Mollisiaceae</taxon>
        <taxon>Phialocephala</taxon>
        <taxon>Phialocephala fortinii species complex</taxon>
    </lineage>
</organism>
<dbReference type="EMBL" id="FJOG01000003">
    <property type="protein sequence ID" value="CZR52494.1"/>
    <property type="molecule type" value="Genomic_DNA"/>
</dbReference>
<proteinExistence type="predicted"/>
<gene>
    <name evidence="3" type="ORF">PAC_02371</name>
</gene>
<name>A0A1L7WI92_9HELO</name>
<feature type="transmembrane region" description="Helical" evidence="2">
    <location>
        <begin position="168"/>
        <end position="191"/>
    </location>
</feature>
<feature type="region of interest" description="Disordered" evidence="1">
    <location>
        <begin position="44"/>
        <end position="84"/>
    </location>
</feature>
<keyword evidence="2" id="KW-0472">Membrane</keyword>
<evidence type="ECO:0000313" key="3">
    <source>
        <dbReference type="EMBL" id="CZR52494.1"/>
    </source>
</evidence>
<feature type="transmembrane region" description="Helical" evidence="2">
    <location>
        <begin position="93"/>
        <end position="112"/>
    </location>
</feature>
<evidence type="ECO:0000256" key="1">
    <source>
        <dbReference type="SAM" id="MobiDB-lite"/>
    </source>
</evidence>
<keyword evidence="2" id="KW-1133">Transmembrane helix</keyword>
<feature type="transmembrane region" description="Helical" evidence="2">
    <location>
        <begin position="118"/>
        <end position="147"/>
    </location>
</feature>
<accession>A0A1L7WI92</accession>
<feature type="compositionally biased region" description="Low complexity" evidence="1">
    <location>
        <begin position="46"/>
        <end position="56"/>
    </location>
</feature>
<dbReference type="AlphaFoldDB" id="A0A1L7WI92"/>
<keyword evidence="2" id="KW-0812">Transmembrane</keyword>
<reference evidence="3 4" key="1">
    <citation type="submission" date="2016-03" db="EMBL/GenBank/DDBJ databases">
        <authorList>
            <person name="Ploux O."/>
        </authorList>
    </citation>
    <scope>NUCLEOTIDE SEQUENCE [LARGE SCALE GENOMIC DNA]</scope>
    <source>
        <strain evidence="3 4">UAMH 11012</strain>
    </source>
</reference>
<protein>
    <submittedName>
        <fullName evidence="3">Uncharacterized protein</fullName>
    </submittedName>
</protein>
<keyword evidence="4" id="KW-1185">Reference proteome</keyword>
<evidence type="ECO:0000256" key="2">
    <source>
        <dbReference type="SAM" id="Phobius"/>
    </source>
</evidence>
<sequence length="261" mass="28533">METTKLTNVDEVDDPLNNPGPVDPGIARLIRDEVQAAVRGVHETFSAPPSYSPSAPLLGSTPADDDVDTEANQPTSPPPPPQGPVTLWDWCKFVITMGAMVTWMIGWGVLIGTGVDPLAFSMLACFLVLALIYFILMCACIQVCIVGKPKKVDPVPLTPETKRQRVNLIMAVSIAFLGMWIMFIGIIWGWAVIVLETPPGVWHVYKVWRDVQSKIDAPHALWSLAQCLQQAIPERNATIVDISTCLKAMGMKESFVPTVVV</sequence>
<feature type="region of interest" description="Disordered" evidence="1">
    <location>
        <begin position="1"/>
        <end position="24"/>
    </location>
</feature>